<feature type="transmembrane region" description="Helical" evidence="1">
    <location>
        <begin position="29"/>
        <end position="47"/>
    </location>
</feature>
<dbReference type="AlphaFoldDB" id="A0A7U2NER6"/>
<evidence type="ECO:0000313" key="2">
    <source>
        <dbReference type="EMBL" id="QRE03668.1"/>
    </source>
</evidence>
<organism evidence="2 3">
    <name type="scientific">Flavobacterium psychrophilum</name>
    <dbReference type="NCBI Taxonomy" id="96345"/>
    <lineage>
        <taxon>Bacteria</taxon>
        <taxon>Pseudomonadati</taxon>
        <taxon>Bacteroidota</taxon>
        <taxon>Flavobacteriia</taxon>
        <taxon>Flavobacteriales</taxon>
        <taxon>Flavobacteriaceae</taxon>
        <taxon>Flavobacterium</taxon>
    </lineage>
</organism>
<dbReference type="EMBL" id="CP059075">
    <property type="protein sequence ID" value="QRE03668.1"/>
    <property type="molecule type" value="Genomic_DNA"/>
</dbReference>
<accession>A0A7U2NER6</accession>
<sequence length="71" mass="8184">MINNDINDLLEINPEKRINQKNQNIVKHVLIRAGVAVLSLLIIALYLDRCDLGMYGFLALFYIMGSFFYYG</sequence>
<feature type="transmembrane region" description="Helical" evidence="1">
    <location>
        <begin position="53"/>
        <end position="70"/>
    </location>
</feature>
<evidence type="ECO:0000256" key="1">
    <source>
        <dbReference type="SAM" id="Phobius"/>
    </source>
</evidence>
<protein>
    <submittedName>
        <fullName evidence="2">Uncharacterized protein</fullName>
    </submittedName>
</protein>
<keyword evidence="1" id="KW-1133">Transmembrane helix</keyword>
<evidence type="ECO:0000313" key="3">
    <source>
        <dbReference type="Proteomes" id="UP000596329"/>
    </source>
</evidence>
<name>A0A7U2NER6_FLAPS</name>
<dbReference type="RefSeq" id="WP_203095924.1">
    <property type="nucleotide sequence ID" value="NZ_CP059075.1"/>
</dbReference>
<reference evidence="2 3" key="1">
    <citation type="submission" date="2020-07" db="EMBL/GenBank/DDBJ databases">
        <title>Genomic characterization of Flavobacterium psychrophilum strains.</title>
        <authorList>
            <person name="Castillo D."/>
            <person name="Jorgensen J."/>
            <person name="Middelboe M."/>
        </authorList>
    </citation>
    <scope>NUCLEOTIDE SEQUENCE [LARGE SCALE GENOMIC DNA]</scope>
    <source>
        <strain evidence="2 3">FPS-R7</strain>
    </source>
</reference>
<keyword evidence="1" id="KW-0812">Transmembrane</keyword>
<dbReference type="Proteomes" id="UP000596329">
    <property type="component" value="Chromosome"/>
</dbReference>
<gene>
    <name evidence="2" type="ORF">H0H26_12405</name>
</gene>
<proteinExistence type="predicted"/>
<keyword evidence="1" id="KW-0472">Membrane</keyword>